<comment type="subcellular location">
    <subcellularLocation>
        <location evidence="1">Membrane</location>
    </subcellularLocation>
</comment>
<dbReference type="PROSITE" id="PS50835">
    <property type="entry name" value="IG_LIKE"/>
    <property type="match status" value="1"/>
</dbReference>
<dbReference type="InterPro" id="IPR050504">
    <property type="entry name" value="IgSF_BTN/MOG"/>
</dbReference>
<keyword evidence="3 7" id="KW-0472">Membrane</keyword>
<name>A0AAD1W1Z1_PELCU</name>
<proteinExistence type="predicted"/>
<evidence type="ECO:0000256" key="5">
    <source>
        <dbReference type="ARBA" id="ARBA00023180"/>
    </source>
</evidence>
<dbReference type="Pfam" id="PF07686">
    <property type="entry name" value="V-set"/>
    <property type="match status" value="1"/>
</dbReference>
<keyword evidence="11" id="KW-1185">Reference proteome</keyword>
<keyword evidence="7" id="KW-0812">Transmembrane</keyword>
<evidence type="ECO:0000256" key="6">
    <source>
        <dbReference type="ARBA" id="ARBA00023319"/>
    </source>
</evidence>
<sequence length="191" mass="21707">MHFVLILSLLTSTLISVSYPERVTGVLNENVILPCIVTYTEPFSKERISILWHRGTINAHKFYYGKNQEKHPSYEGRTDLFHKEIPNGNVSLLLKNVHASDAGKYTCTVFLRNFDGRKTCSIDLLVQEIHRPDSRSDDVQMNESSGIGMSLYVFIICIIVGVVVILRRRKRSRGATGVQRNNQSPQSKKDL</sequence>
<dbReference type="InterPro" id="IPR013106">
    <property type="entry name" value="Ig_V-set"/>
</dbReference>
<dbReference type="GO" id="GO:1903037">
    <property type="term" value="P:regulation of leukocyte cell-cell adhesion"/>
    <property type="evidence" value="ECO:0007669"/>
    <property type="project" value="UniProtKB-ARBA"/>
</dbReference>
<accession>A0AAD1W1Z1</accession>
<keyword evidence="5" id="KW-0325">Glycoprotein</keyword>
<keyword evidence="6" id="KW-0393">Immunoglobulin domain</keyword>
<feature type="transmembrane region" description="Helical" evidence="7">
    <location>
        <begin position="146"/>
        <end position="166"/>
    </location>
</feature>
<evidence type="ECO:0000256" key="1">
    <source>
        <dbReference type="ARBA" id="ARBA00004370"/>
    </source>
</evidence>
<evidence type="ECO:0000256" key="3">
    <source>
        <dbReference type="ARBA" id="ARBA00023136"/>
    </source>
</evidence>
<protein>
    <submittedName>
        <fullName evidence="10">NLRC3-like isoform X1</fullName>
    </submittedName>
</protein>
<evidence type="ECO:0000256" key="2">
    <source>
        <dbReference type="ARBA" id="ARBA00022729"/>
    </source>
</evidence>
<dbReference type="InterPro" id="IPR013783">
    <property type="entry name" value="Ig-like_fold"/>
</dbReference>
<dbReference type="PANTHER" id="PTHR24100">
    <property type="entry name" value="BUTYROPHILIN"/>
    <property type="match status" value="1"/>
</dbReference>
<evidence type="ECO:0000259" key="9">
    <source>
        <dbReference type="PROSITE" id="PS50835"/>
    </source>
</evidence>
<dbReference type="SMART" id="SM00409">
    <property type="entry name" value="IG"/>
    <property type="match status" value="1"/>
</dbReference>
<dbReference type="Proteomes" id="UP001295444">
    <property type="component" value="Chromosome 03"/>
</dbReference>
<evidence type="ECO:0000256" key="4">
    <source>
        <dbReference type="ARBA" id="ARBA00023157"/>
    </source>
</evidence>
<keyword evidence="2 8" id="KW-0732">Signal</keyword>
<dbReference type="SUPFAM" id="SSF48726">
    <property type="entry name" value="Immunoglobulin"/>
    <property type="match status" value="1"/>
</dbReference>
<evidence type="ECO:0000256" key="7">
    <source>
        <dbReference type="SAM" id="Phobius"/>
    </source>
</evidence>
<reference evidence="10" key="1">
    <citation type="submission" date="2022-03" db="EMBL/GenBank/DDBJ databases">
        <authorList>
            <person name="Alioto T."/>
            <person name="Alioto T."/>
            <person name="Gomez Garrido J."/>
        </authorList>
    </citation>
    <scope>NUCLEOTIDE SEQUENCE</scope>
</reference>
<dbReference type="InterPro" id="IPR007110">
    <property type="entry name" value="Ig-like_dom"/>
</dbReference>
<gene>
    <name evidence="10" type="ORF">PECUL_23A024927</name>
</gene>
<feature type="domain" description="Ig-like" evidence="9">
    <location>
        <begin position="28"/>
        <end position="109"/>
    </location>
</feature>
<dbReference type="InterPro" id="IPR003599">
    <property type="entry name" value="Ig_sub"/>
</dbReference>
<dbReference type="EMBL" id="OW240914">
    <property type="protein sequence ID" value="CAH2277973.1"/>
    <property type="molecule type" value="Genomic_DNA"/>
</dbReference>
<keyword evidence="4" id="KW-1015">Disulfide bond</keyword>
<dbReference type="GO" id="GO:0050863">
    <property type="term" value="P:regulation of T cell activation"/>
    <property type="evidence" value="ECO:0007669"/>
    <property type="project" value="UniProtKB-ARBA"/>
</dbReference>
<keyword evidence="7" id="KW-1133">Transmembrane helix</keyword>
<dbReference type="GO" id="GO:0016020">
    <property type="term" value="C:membrane"/>
    <property type="evidence" value="ECO:0007669"/>
    <property type="project" value="UniProtKB-SubCell"/>
</dbReference>
<feature type="signal peptide" evidence="8">
    <location>
        <begin position="1"/>
        <end position="20"/>
    </location>
</feature>
<dbReference type="Gene3D" id="2.60.40.10">
    <property type="entry name" value="Immunoglobulins"/>
    <property type="match status" value="1"/>
</dbReference>
<evidence type="ECO:0000313" key="10">
    <source>
        <dbReference type="EMBL" id="CAH2277973.1"/>
    </source>
</evidence>
<dbReference type="AlphaFoldDB" id="A0AAD1W1Z1"/>
<feature type="chain" id="PRO_5042002868" evidence="8">
    <location>
        <begin position="21"/>
        <end position="191"/>
    </location>
</feature>
<evidence type="ECO:0000313" key="11">
    <source>
        <dbReference type="Proteomes" id="UP001295444"/>
    </source>
</evidence>
<dbReference type="InterPro" id="IPR036179">
    <property type="entry name" value="Ig-like_dom_sf"/>
</dbReference>
<evidence type="ECO:0000256" key="8">
    <source>
        <dbReference type="SAM" id="SignalP"/>
    </source>
</evidence>
<organism evidence="10 11">
    <name type="scientific">Pelobates cultripes</name>
    <name type="common">Western spadefoot toad</name>
    <dbReference type="NCBI Taxonomy" id="61616"/>
    <lineage>
        <taxon>Eukaryota</taxon>
        <taxon>Metazoa</taxon>
        <taxon>Chordata</taxon>
        <taxon>Craniata</taxon>
        <taxon>Vertebrata</taxon>
        <taxon>Euteleostomi</taxon>
        <taxon>Amphibia</taxon>
        <taxon>Batrachia</taxon>
        <taxon>Anura</taxon>
        <taxon>Pelobatoidea</taxon>
        <taxon>Pelobatidae</taxon>
        <taxon>Pelobates</taxon>
    </lineage>
</organism>
<dbReference type="FunFam" id="2.60.40.10:FF:000142">
    <property type="entry name" value="V-set domain-containing T-cell activation inhibitor 1"/>
    <property type="match status" value="1"/>
</dbReference>